<accession>A0ACC3TN32</accession>
<proteinExistence type="predicted"/>
<gene>
    <name evidence="1" type="ORF">V1517DRAFT_322970</name>
</gene>
<keyword evidence="2" id="KW-1185">Reference proteome</keyword>
<dbReference type="EMBL" id="MU970074">
    <property type="protein sequence ID" value="KAK9322603.1"/>
    <property type="molecule type" value="Genomic_DNA"/>
</dbReference>
<evidence type="ECO:0000313" key="1">
    <source>
        <dbReference type="EMBL" id="KAK9322603.1"/>
    </source>
</evidence>
<evidence type="ECO:0000313" key="2">
    <source>
        <dbReference type="Proteomes" id="UP001489719"/>
    </source>
</evidence>
<dbReference type="Proteomes" id="UP001489719">
    <property type="component" value="Unassembled WGS sequence"/>
</dbReference>
<protein>
    <submittedName>
        <fullName evidence="1">Uncharacterized protein</fullName>
    </submittedName>
</protein>
<sequence length="225" mass="23287">MGLPIARYVGLACVMVWLVAAQSSTLLPLDQILQTTSIPSDILSIFTHYFPTSLWTDYSAVSHELSILMDTDGVTAYDYPHTDGYPYSDGYPHSYGNSRPYGYGCSRPYGYSHSYGYGTASKSAEKTSGLTGSLTPSTAATPTAVTVTLSSAPIFGSETTTPPTLPVTAVVTGSTPSASATERAASTSPSTSSTTTAGATSFVGLPSCLGIIVAMSVALVFGTLV</sequence>
<comment type="caution">
    <text evidence="1">The sequence shown here is derived from an EMBL/GenBank/DDBJ whole genome shotgun (WGS) entry which is preliminary data.</text>
</comment>
<reference evidence="2" key="1">
    <citation type="journal article" date="2024" name="Front. Bioeng. Biotechnol.">
        <title>Genome-scale model development and genomic sequencing of the oleaginous clade Lipomyces.</title>
        <authorList>
            <person name="Czajka J.J."/>
            <person name="Han Y."/>
            <person name="Kim J."/>
            <person name="Mondo S.J."/>
            <person name="Hofstad B.A."/>
            <person name="Robles A."/>
            <person name="Haridas S."/>
            <person name="Riley R."/>
            <person name="LaButti K."/>
            <person name="Pangilinan J."/>
            <person name="Andreopoulos W."/>
            <person name="Lipzen A."/>
            <person name="Yan J."/>
            <person name="Wang M."/>
            <person name="Ng V."/>
            <person name="Grigoriev I.V."/>
            <person name="Spatafora J.W."/>
            <person name="Magnuson J.K."/>
            <person name="Baker S.E."/>
            <person name="Pomraning K.R."/>
        </authorList>
    </citation>
    <scope>NUCLEOTIDE SEQUENCE [LARGE SCALE GENOMIC DNA]</scope>
    <source>
        <strain evidence="2">CBS 10300</strain>
    </source>
</reference>
<organism evidence="1 2">
    <name type="scientific">Lipomyces orientalis</name>
    <dbReference type="NCBI Taxonomy" id="1233043"/>
    <lineage>
        <taxon>Eukaryota</taxon>
        <taxon>Fungi</taxon>
        <taxon>Dikarya</taxon>
        <taxon>Ascomycota</taxon>
        <taxon>Saccharomycotina</taxon>
        <taxon>Lipomycetes</taxon>
        <taxon>Lipomycetales</taxon>
        <taxon>Lipomycetaceae</taxon>
        <taxon>Lipomyces</taxon>
    </lineage>
</organism>
<name>A0ACC3TN32_9ASCO</name>